<reference evidence="2 3" key="1">
    <citation type="submission" date="2021-04" db="EMBL/GenBank/DDBJ databases">
        <title>Genome analysis of Polyangium sp.</title>
        <authorList>
            <person name="Li Y."/>
            <person name="Wang J."/>
        </authorList>
    </citation>
    <scope>NUCLEOTIDE SEQUENCE [LARGE SCALE GENOMIC DNA]</scope>
    <source>
        <strain evidence="2 3">SDU14</strain>
    </source>
</reference>
<dbReference type="EMBL" id="JAGTJJ010000021">
    <property type="protein sequence ID" value="MDC3984514.1"/>
    <property type="molecule type" value="Genomic_DNA"/>
</dbReference>
<accession>A0A9X4ATS9</accession>
<protein>
    <submittedName>
        <fullName evidence="2">Uncharacterized protein</fullName>
    </submittedName>
</protein>
<evidence type="ECO:0000313" key="3">
    <source>
        <dbReference type="Proteomes" id="UP001151081"/>
    </source>
</evidence>
<organism evidence="2 3">
    <name type="scientific">Polyangium jinanense</name>
    <dbReference type="NCBI Taxonomy" id="2829994"/>
    <lineage>
        <taxon>Bacteria</taxon>
        <taxon>Pseudomonadati</taxon>
        <taxon>Myxococcota</taxon>
        <taxon>Polyangia</taxon>
        <taxon>Polyangiales</taxon>
        <taxon>Polyangiaceae</taxon>
        <taxon>Polyangium</taxon>
    </lineage>
</organism>
<feature type="compositionally biased region" description="Polar residues" evidence="1">
    <location>
        <begin position="1"/>
        <end position="10"/>
    </location>
</feature>
<feature type="region of interest" description="Disordered" evidence="1">
    <location>
        <begin position="516"/>
        <end position="538"/>
    </location>
</feature>
<evidence type="ECO:0000256" key="1">
    <source>
        <dbReference type="SAM" id="MobiDB-lite"/>
    </source>
</evidence>
<evidence type="ECO:0000313" key="2">
    <source>
        <dbReference type="EMBL" id="MDC3984514.1"/>
    </source>
</evidence>
<dbReference type="AlphaFoldDB" id="A0A9X4ATS9"/>
<name>A0A9X4ATS9_9BACT</name>
<dbReference type="Proteomes" id="UP001151081">
    <property type="component" value="Unassembled WGS sequence"/>
</dbReference>
<feature type="region of interest" description="Disordered" evidence="1">
    <location>
        <begin position="267"/>
        <end position="289"/>
    </location>
</feature>
<comment type="caution">
    <text evidence="2">The sequence shown here is derived from an EMBL/GenBank/DDBJ whole genome shotgun (WGS) entry which is preliminary data.</text>
</comment>
<sequence length="538" mass="58509">MAKPNNQQDVDLSKPAHVSDKDAPVPQLSVAVKRAPVGTEERYKTSVERANRVADLSDPAKFGENVQLLMDHLRERLEMGLDEAWASEYGYQGELSSSNEEKWARIFSELVVYAAYGGTAGCYGTKGSDGGKDDMDIMRRLDKDESDPAYPIVLACQHLTTLCAMSRGISHTELGKRGMTAGGGTGGLPIFKSKPGEEKRWYVASTGEKTETGSYRSVKYLFDTLTLTPGSVFAFNSLGPESGSQAGQAHIASVLRIYPDNDPPKFQGIDTGPLGDGKNEQGTADHGGTKGAMTALSRILVGVGILPPSEPSEEQVKFLATARPLSLAQLVVVDASRTVRFISRVLPMDHGGKGFSLCRYIWSVRNLPAKDVRVYWVLSIPRVAEFTRALVAAGARGKPVRELLTAELRDKGLETLLEPTHIMGSTPMIDGADAGPVFERRKIDGKKNEWNGVPISGASKFPKELQDLKFADAPKQTFWARWRKMTVDEQYTCADPSNKDNPQIADLTAMSSYFSGPPRSPLPEETVVAGKPGMLPLM</sequence>
<dbReference type="RefSeq" id="WP_272426563.1">
    <property type="nucleotide sequence ID" value="NZ_JAGTJJ010000021.1"/>
</dbReference>
<feature type="compositionally biased region" description="Basic and acidic residues" evidence="1">
    <location>
        <begin position="11"/>
        <end position="23"/>
    </location>
</feature>
<proteinExistence type="predicted"/>
<feature type="region of interest" description="Disordered" evidence="1">
    <location>
        <begin position="1"/>
        <end position="26"/>
    </location>
</feature>
<keyword evidence="3" id="KW-1185">Reference proteome</keyword>
<gene>
    <name evidence="2" type="ORF">KEG57_28665</name>
</gene>